<dbReference type="EMBL" id="CCYD01002864">
    <property type="protein sequence ID" value="CEG47797.1"/>
    <property type="molecule type" value="Genomic_DNA"/>
</dbReference>
<sequence length="83" mass="9433">MLGFTGFRLLGIRLFIFRFEIFGGRNSSSEILSSQTNSTLRPTFSKTVKLGIMQRTFRKEIVDPFISIRAARDVCKEALDVPC</sequence>
<dbReference type="RefSeq" id="XP_024584166.1">
    <property type="nucleotide sequence ID" value="XM_024718804.1"/>
</dbReference>
<dbReference type="Proteomes" id="UP000054928">
    <property type="component" value="Unassembled WGS sequence"/>
</dbReference>
<dbReference type="AlphaFoldDB" id="A0A0P1B0A7"/>
<keyword evidence="2" id="KW-1185">Reference proteome</keyword>
<evidence type="ECO:0000313" key="1">
    <source>
        <dbReference type="EMBL" id="CEG47797.1"/>
    </source>
</evidence>
<organism evidence="1 2">
    <name type="scientific">Plasmopara halstedii</name>
    <name type="common">Downy mildew of sunflower</name>
    <dbReference type="NCBI Taxonomy" id="4781"/>
    <lineage>
        <taxon>Eukaryota</taxon>
        <taxon>Sar</taxon>
        <taxon>Stramenopiles</taxon>
        <taxon>Oomycota</taxon>
        <taxon>Peronosporomycetes</taxon>
        <taxon>Peronosporales</taxon>
        <taxon>Peronosporaceae</taxon>
        <taxon>Plasmopara</taxon>
    </lineage>
</organism>
<evidence type="ECO:0000313" key="2">
    <source>
        <dbReference type="Proteomes" id="UP000054928"/>
    </source>
</evidence>
<reference evidence="2" key="1">
    <citation type="submission" date="2014-09" db="EMBL/GenBank/DDBJ databases">
        <authorList>
            <person name="Sharma Rahul"/>
            <person name="Thines Marco"/>
        </authorList>
    </citation>
    <scope>NUCLEOTIDE SEQUENCE [LARGE SCALE GENOMIC DNA]</scope>
</reference>
<name>A0A0P1B0A7_PLAHL</name>
<protein>
    <submittedName>
        <fullName evidence="1">Uncharacterized protein</fullName>
    </submittedName>
</protein>
<accession>A0A0P1B0A7</accession>
<dbReference type="GeneID" id="36400187"/>
<proteinExistence type="predicted"/>